<evidence type="ECO:0000256" key="4">
    <source>
        <dbReference type="ARBA" id="ARBA00049426"/>
    </source>
</evidence>
<dbReference type="Proteomes" id="UP001141806">
    <property type="component" value="Unassembled WGS sequence"/>
</dbReference>
<dbReference type="PANTHER" id="PTHR31268">
    <property type="match status" value="1"/>
</dbReference>
<evidence type="ECO:0000256" key="2">
    <source>
        <dbReference type="ARBA" id="ARBA00012708"/>
    </source>
</evidence>
<dbReference type="SUPFAM" id="SSF51445">
    <property type="entry name" value="(Trans)glycosidases"/>
    <property type="match status" value="1"/>
</dbReference>
<comment type="caution">
    <text evidence="5">The sequence shown here is derived from an EMBL/GenBank/DDBJ whole genome shotgun (WGS) entry which is preliminary data.</text>
</comment>
<comment type="catalytic activity">
    <reaction evidence="4">
        <text>alpha-D-galactosyl-(1-&gt;3)-1D-myo-inositol + sucrose = raffinose + myo-inositol</text>
        <dbReference type="Rhea" id="RHEA:20161"/>
        <dbReference type="ChEBI" id="CHEBI:16634"/>
        <dbReference type="ChEBI" id="CHEBI:17268"/>
        <dbReference type="ChEBI" id="CHEBI:17505"/>
        <dbReference type="ChEBI" id="CHEBI:17992"/>
        <dbReference type="EC" id="2.4.1.82"/>
    </reaction>
</comment>
<dbReference type="EC" id="2.4.1.82" evidence="2"/>
<dbReference type="PANTHER" id="PTHR31268:SF29">
    <property type="entry name" value="GALACTINOL--SUCROSE GALACTOSYLTRANSFERASE 1-RELATED"/>
    <property type="match status" value="1"/>
</dbReference>
<evidence type="ECO:0000256" key="3">
    <source>
        <dbReference type="ARBA" id="ARBA00023277"/>
    </source>
</evidence>
<dbReference type="InterPro" id="IPR013785">
    <property type="entry name" value="Aldolase_TIM"/>
</dbReference>
<keyword evidence="6" id="KW-1185">Reference proteome</keyword>
<dbReference type="Gene3D" id="3.20.20.70">
    <property type="entry name" value="Aldolase class I"/>
    <property type="match status" value="1"/>
</dbReference>
<gene>
    <name evidence="5" type="ORF">NE237_023052</name>
</gene>
<dbReference type="AlphaFoldDB" id="A0A9Q0HE82"/>
<comment type="similarity">
    <text evidence="1">Belongs to the glycosyl hydrolases 36 family.</text>
</comment>
<evidence type="ECO:0000256" key="1">
    <source>
        <dbReference type="ARBA" id="ARBA00007240"/>
    </source>
</evidence>
<name>A0A9Q0HE82_9MAGN</name>
<evidence type="ECO:0000313" key="6">
    <source>
        <dbReference type="Proteomes" id="UP001141806"/>
    </source>
</evidence>
<dbReference type="GO" id="GO:0047274">
    <property type="term" value="F:galactinol-sucrose galactosyltransferase activity"/>
    <property type="evidence" value="ECO:0007669"/>
    <property type="project" value="UniProtKB-EC"/>
</dbReference>
<evidence type="ECO:0000313" key="5">
    <source>
        <dbReference type="EMBL" id="KAJ4963113.1"/>
    </source>
</evidence>
<keyword evidence="3" id="KW-0119">Carbohydrate metabolism</keyword>
<proteinExistence type="inferred from homology"/>
<protein>
    <recommendedName>
        <fullName evidence="2">galactinol--sucrose galactosyltransferase</fullName>
        <ecNumber evidence="2">2.4.1.82</ecNumber>
    </recommendedName>
</protein>
<sequence>MTVESGISVSDGKLMVTGNCILSDVHQDIVITPVSGDGLINGAFIGVLSDRRGSHRVFPIGKLEGLGSSGKDIPYETQCLIVEGLDATQLSDESEGVLDHSVFYAVFLPILEGDFRAALQGNSNNKLEICLESEDPAVDWFKGSHLVFMAVGPDPFDVITDAVKAIEKHLQTFSHRENKKIPDMINWFGWCTWDAFYTDVTAEGVKQGLESFANRLIHIKENYKFQKNGKEGHRIEDPAMGLAHIVGEIKENHSVKYVFLWHALTGYWSGINPSIAEMEHYESNMKLCEVFNNIAANGVGLVNPEKASIFYDELHSYLASASIDGVKVDAQNLLETLAAGHGGRVKITRKFHEALDASIAKNFRGNGIIACMSHNTDGLYSTKQTAVMRASDDFFPKLQASHTIQIAAVAYNTIFIGEFMQPDWDMFHSLHPMAGFHAAARAVGGCAIYVSDKPEHHDFDLLKKLVLPDGAVLRAKLPGRPTRDCLFSDPTIDRKSLLKIWNLNDFSGVLGVFNCQGKAITVEGVVSSKDVDYLSKVAEDGWNGDAIIYSHLGGNVVYQPKNTSLPILLKPREYEVFTVVPVKELSNRATFAPIGQIQMFNSGGAIKELTYESERCSTVVMKVRGCGVLGTYSSAKPRRITVDAEEVDFMYDEKSHLVTLALRIPEQELYQWHLTIEL</sequence>
<accession>A0A9Q0HE82</accession>
<dbReference type="InterPro" id="IPR008811">
    <property type="entry name" value="Glycosyl_hydrolases_36"/>
</dbReference>
<dbReference type="OrthoDB" id="4664297at2759"/>
<organism evidence="5 6">
    <name type="scientific">Protea cynaroides</name>
    <dbReference type="NCBI Taxonomy" id="273540"/>
    <lineage>
        <taxon>Eukaryota</taxon>
        <taxon>Viridiplantae</taxon>
        <taxon>Streptophyta</taxon>
        <taxon>Embryophyta</taxon>
        <taxon>Tracheophyta</taxon>
        <taxon>Spermatophyta</taxon>
        <taxon>Magnoliopsida</taxon>
        <taxon>Proteales</taxon>
        <taxon>Proteaceae</taxon>
        <taxon>Protea</taxon>
    </lineage>
</organism>
<reference evidence="5" key="1">
    <citation type="journal article" date="2023" name="Plant J.">
        <title>The genome of the king protea, Protea cynaroides.</title>
        <authorList>
            <person name="Chang J."/>
            <person name="Duong T.A."/>
            <person name="Schoeman C."/>
            <person name="Ma X."/>
            <person name="Roodt D."/>
            <person name="Barker N."/>
            <person name="Li Z."/>
            <person name="Van de Peer Y."/>
            <person name="Mizrachi E."/>
        </authorList>
    </citation>
    <scope>NUCLEOTIDE SEQUENCE</scope>
    <source>
        <tissue evidence="5">Young leaves</tissue>
    </source>
</reference>
<dbReference type="EMBL" id="JAMYWD010000008">
    <property type="protein sequence ID" value="KAJ4963113.1"/>
    <property type="molecule type" value="Genomic_DNA"/>
</dbReference>
<dbReference type="Pfam" id="PF05691">
    <property type="entry name" value="Raffinose_syn"/>
    <property type="match status" value="1"/>
</dbReference>
<dbReference type="InterPro" id="IPR017853">
    <property type="entry name" value="GH"/>
</dbReference>